<reference evidence="5" key="1">
    <citation type="submission" date="2018-05" db="EMBL/GenBank/DDBJ databases">
        <authorList>
            <person name="Lanie J.A."/>
            <person name="Ng W.-L."/>
            <person name="Kazmierczak K.M."/>
            <person name="Andrzejewski T.M."/>
            <person name="Davidsen T.M."/>
            <person name="Wayne K.J."/>
            <person name="Tettelin H."/>
            <person name="Glass J.I."/>
            <person name="Rusch D."/>
            <person name="Podicherti R."/>
            <person name="Tsui H.-C.T."/>
            <person name="Winkler M.E."/>
        </authorList>
    </citation>
    <scope>NUCLEOTIDE SEQUENCE</scope>
</reference>
<evidence type="ECO:0000256" key="4">
    <source>
        <dbReference type="SAM" id="MobiDB-lite"/>
    </source>
</evidence>
<dbReference type="GO" id="GO:0003735">
    <property type="term" value="F:structural constituent of ribosome"/>
    <property type="evidence" value="ECO:0007669"/>
    <property type="project" value="InterPro"/>
</dbReference>
<dbReference type="PANTHER" id="PTHR10746:SF6">
    <property type="entry name" value="LARGE RIBOSOMAL SUBUNIT PROTEIN UL4M"/>
    <property type="match status" value="1"/>
</dbReference>
<organism evidence="5">
    <name type="scientific">marine metagenome</name>
    <dbReference type="NCBI Taxonomy" id="408172"/>
    <lineage>
        <taxon>unclassified sequences</taxon>
        <taxon>metagenomes</taxon>
        <taxon>ecological metagenomes</taxon>
    </lineage>
</organism>
<proteinExistence type="inferred from homology"/>
<dbReference type="GO" id="GO:0005840">
    <property type="term" value="C:ribosome"/>
    <property type="evidence" value="ECO:0007669"/>
    <property type="project" value="UniProtKB-KW"/>
</dbReference>
<keyword evidence="3" id="KW-0687">Ribonucleoprotein</keyword>
<evidence type="ECO:0000256" key="1">
    <source>
        <dbReference type="ARBA" id="ARBA00010528"/>
    </source>
</evidence>
<dbReference type="EMBL" id="UINC01141272">
    <property type="protein sequence ID" value="SVD28913.1"/>
    <property type="molecule type" value="Genomic_DNA"/>
</dbReference>
<dbReference type="PANTHER" id="PTHR10746">
    <property type="entry name" value="50S RIBOSOMAL PROTEIN L4"/>
    <property type="match status" value="1"/>
</dbReference>
<keyword evidence="2" id="KW-0689">Ribosomal protein</keyword>
<evidence type="ECO:0000256" key="2">
    <source>
        <dbReference type="ARBA" id="ARBA00022980"/>
    </source>
</evidence>
<evidence type="ECO:0000256" key="3">
    <source>
        <dbReference type="ARBA" id="ARBA00023274"/>
    </source>
</evidence>
<protein>
    <recommendedName>
        <fullName evidence="6">50S ribosomal protein L4</fullName>
    </recommendedName>
</protein>
<dbReference type="GO" id="GO:0006412">
    <property type="term" value="P:translation"/>
    <property type="evidence" value="ECO:0007669"/>
    <property type="project" value="InterPro"/>
</dbReference>
<evidence type="ECO:0008006" key="6">
    <source>
        <dbReference type="Google" id="ProtNLM"/>
    </source>
</evidence>
<dbReference type="NCBIfam" id="TIGR03953">
    <property type="entry name" value="rplD_bact"/>
    <property type="match status" value="1"/>
</dbReference>
<dbReference type="Gene3D" id="3.40.1370.10">
    <property type="match status" value="1"/>
</dbReference>
<dbReference type="InterPro" id="IPR013005">
    <property type="entry name" value="Ribosomal_uL4-like"/>
</dbReference>
<dbReference type="Pfam" id="PF00573">
    <property type="entry name" value="Ribosomal_L4"/>
    <property type="match status" value="1"/>
</dbReference>
<name>A0A382U3S7_9ZZZZ</name>
<sequence>MKFPYFTAEGTEDGERDYPSFMNFEKNKGVDALRQVILAIRSNKRQGSASTKTRAEVRGSGKKIHRQKGLGAGRVGDKNAVQRRGGGVVFGPKPRSYNKKVNRKTKRLALARALFDGATEGKLSLIEAWKVSEAKTKHFTQVINKVIPDSRRSLIVDDAFEDNFGYAARNVSRITLARAQDLSPLDLVLADKVIFSVSGLEVLLAKVGKEDAS</sequence>
<accession>A0A382U3S7</accession>
<comment type="similarity">
    <text evidence="1">Belongs to the universal ribosomal protein uL4 family.</text>
</comment>
<dbReference type="SUPFAM" id="SSF52166">
    <property type="entry name" value="Ribosomal protein L4"/>
    <property type="match status" value="1"/>
</dbReference>
<evidence type="ECO:0000313" key="5">
    <source>
        <dbReference type="EMBL" id="SVD28913.1"/>
    </source>
</evidence>
<dbReference type="InterPro" id="IPR002136">
    <property type="entry name" value="Ribosomal_uL4"/>
</dbReference>
<dbReference type="AlphaFoldDB" id="A0A382U3S7"/>
<dbReference type="InterPro" id="IPR023574">
    <property type="entry name" value="Ribosomal_uL4_dom_sf"/>
</dbReference>
<feature type="region of interest" description="Disordered" evidence="4">
    <location>
        <begin position="44"/>
        <end position="78"/>
    </location>
</feature>
<dbReference type="GO" id="GO:1990904">
    <property type="term" value="C:ribonucleoprotein complex"/>
    <property type="evidence" value="ECO:0007669"/>
    <property type="project" value="UniProtKB-KW"/>
</dbReference>
<gene>
    <name evidence="5" type="ORF">METZ01_LOCUS381767</name>
</gene>